<dbReference type="InterPro" id="IPR003599">
    <property type="entry name" value="Ig_sub"/>
</dbReference>
<evidence type="ECO:0000259" key="3">
    <source>
        <dbReference type="PROSITE" id="PS50835"/>
    </source>
</evidence>
<keyword evidence="2" id="KW-1015">Disulfide bond</keyword>
<dbReference type="GO" id="GO:0005886">
    <property type="term" value="C:plasma membrane"/>
    <property type="evidence" value="ECO:0007669"/>
    <property type="project" value="TreeGrafter"/>
</dbReference>
<protein>
    <recommendedName>
        <fullName evidence="3">Ig-like domain-containing protein</fullName>
    </recommendedName>
</protein>
<gene>
    <name evidence="4" type="ORF">MGAL_10B038218</name>
</gene>
<dbReference type="InterPro" id="IPR036179">
    <property type="entry name" value="Ig-like_dom_sf"/>
</dbReference>
<dbReference type="SUPFAM" id="SSF48726">
    <property type="entry name" value="Immunoglobulin"/>
    <property type="match status" value="2"/>
</dbReference>
<evidence type="ECO:0000313" key="5">
    <source>
        <dbReference type="Proteomes" id="UP000596742"/>
    </source>
</evidence>
<evidence type="ECO:0000313" key="4">
    <source>
        <dbReference type="EMBL" id="VDI46335.1"/>
    </source>
</evidence>
<dbReference type="PROSITE" id="PS50835">
    <property type="entry name" value="IG_LIKE"/>
    <property type="match status" value="2"/>
</dbReference>
<comment type="caution">
    <text evidence="4">The sequence shown here is derived from an EMBL/GenBank/DDBJ whole genome shotgun (WGS) entry which is preliminary data.</text>
</comment>
<dbReference type="AlphaFoldDB" id="A0A8B6FB77"/>
<dbReference type="EMBL" id="UYJE01006487">
    <property type="protein sequence ID" value="VDI46335.1"/>
    <property type="molecule type" value="Genomic_DNA"/>
</dbReference>
<keyword evidence="5" id="KW-1185">Reference proteome</keyword>
<evidence type="ECO:0000256" key="1">
    <source>
        <dbReference type="ARBA" id="ARBA00022729"/>
    </source>
</evidence>
<dbReference type="GO" id="GO:0043025">
    <property type="term" value="C:neuronal cell body"/>
    <property type="evidence" value="ECO:0007669"/>
    <property type="project" value="TreeGrafter"/>
</dbReference>
<dbReference type="CDD" id="cd00096">
    <property type="entry name" value="Ig"/>
    <property type="match status" value="1"/>
</dbReference>
<dbReference type="Gene3D" id="2.60.40.10">
    <property type="entry name" value="Immunoglobulins"/>
    <property type="match status" value="2"/>
</dbReference>
<keyword evidence="1" id="KW-0732">Signal</keyword>
<dbReference type="GO" id="GO:0008046">
    <property type="term" value="F:axon guidance receptor activity"/>
    <property type="evidence" value="ECO:0007669"/>
    <property type="project" value="TreeGrafter"/>
</dbReference>
<dbReference type="InterPro" id="IPR013783">
    <property type="entry name" value="Ig-like_fold"/>
</dbReference>
<reference evidence="4" key="1">
    <citation type="submission" date="2018-11" db="EMBL/GenBank/DDBJ databases">
        <authorList>
            <person name="Alioto T."/>
            <person name="Alioto T."/>
        </authorList>
    </citation>
    <scope>NUCLEOTIDE SEQUENCE</scope>
</reference>
<dbReference type="SMART" id="SM00408">
    <property type="entry name" value="IGc2"/>
    <property type="match status" value="2"/>
</dbReference>
<sequence length="276" mass="30292">MIVAVELTVPWEERCYEVYRKKKKFTELITTCRERVSKDGRSKSNLQFLQATLTFLRTGLPVVSIGNSVHSSKFGDSYSINCKVHSYPLHTHTYWQHSHNGNNRIITKDTPGVSGVSLDDSTLTLDIVTTSDTGWYICFAENTVGTGSSKRVSLTVDGDVPAVDVPLKRYTSKHNQDVALVCTVNSIPQHTIVYWEKETKNGKIILNHGTTGTIGITVTNPSLTLQPAATTDSGLYTCLASNAIGTGSSRAVLLIVTPEDEVDDIDNNQHGTNLYV</sequence>
<dbReference type="PANTHER" id="PTHR45080:SF8">
    <property type="entry name" value="IG-LIKE DOMAIN-CONTAINING PROTEIN"/>
    <property type="match status" value="1"/>
</dbReference>
<dbReference type="GO" id="GO:0030424">
    <property type="term" value="C:axon"/>
    <property type="evidence" value="ECO:0007669"/>
    <property type="project" value="TreeGrafter"/>
</dbReference>
<name>A0A8B6FB77_MYTGA</name>
<dbReference type="PANTHER" id="PTHR45080">
    <property type="entry name" value="CONTACTIN 5"/>
    <property type="match status" value="1"/>
</dbReference>
<dbReference type="InterPro" id="IPR050958">
    <property type="entry name" value="Cell_Adh-Cytoskel_Orgn"/>
</dbReference>
<evidence type="ECO:0000256" key="2">
    <source>
        <dbReference type="ARBA" id="ARBA00023157"/>
    </source>
</evidence>
<dbReference type="Pfam" id="PF13927">
    <property type="entry name" value="Ig_3"/>
    <property type="match status" value="2"/>
</dbReference>
<organism evidence="4 5">
    <name type="scientific">Mytilus galloprovincialis</name>
    <name type="common">Mediterranean mussel</name>
    <dbReference type="NCBI Taxonomy" id="29158"/>
    <lineage>
        <taxon>Eukaryota</taxon>
        <taxon>Metazoa</taxon>
        <taxon>Spiralia</taxon>
        <taxon>Lophotrochozoa</taxon>
        <taxon>Mollusca</taxon>
        <taxon>Bivalvia</taxon>
        <taxon>Autobranchia</taxon>
        <taxon>Pteriomorphia</taxon>
        <taxon>Mytilida</taxon>
        <taxon>Mytiloidea</taxon>
        <taxon>Mytilidae</taxon>
        <taxon>Mytilinae</taxon>
        <taxon>Mytilus</taxon>
    </lineage>
</organism>
<dbReference type="SMART" id="SM00409">
    <property type="entry name" value="IG"/>
    <property type="match status" value="2"/>
</dbReference>
<dbReference type="GO" id="GO:0007156">
    <property type="term" value="P:homophilic cell adhesion via plasma membrane adhesion molecules"/>
    <property type="evidence" value="ECO:0007669"/>
    <property type="project" value="TreeGrafter"/>
</dbReference>
<dbReference type="OrthoDB" id="6150053at2759"/>
<dbReference type="InterPro" id="IPR003598">
    <property type="entry name" value="Ig_sub2"/>
</dbReference>
<feature type="domain" description="Ig-like" evidence="3">
    <location>
        <begin position="61"/>
        <end position="155"/>
    </location>
</feature>
<dbReference type="InterPro" id="IPR007110">
    <property type="entry name" value="Ig-like_dom"/>
</dbReference>
<proteinExistence type="predicted"/>
<feature type="domain" description="Ig-like" evidence="3">
    <location>
        <begin position="161"/>
        <end position="254"/>
    </location>
</feature>
<dbReference type="Proteomes" id="UP000596742">
    <property type="component" value="Unassembled WGS sequence"/>
</dbReference>
<dbReference type="GO" id="GO:0050808">
    <property type="term" value="P:synapse organization"/>
    <property type="evidence" value="ECO:0007669"/>
    <property type="project" value="TreeGrafter"/>
</dbReference>
<accession>A0A8B6FB77</accession>